<dbReference type="InterPro" id="IPR009071">
    <property type="entry name" value="HMG_box_dom"/>
</dbReference>
<protein>
    <recommendedName>
        <fullName evidence="3">HMG box domain-containing protein</fullName>
    </recommendedName>
</protein>
<feature type="compositionally biased region" description="Polar residues" evidence="2">
    <location>
        <begin position="262"/>
        <end position="279"/>
    </location>
</feature>
<dbReference type="InterPro" id="IPR036910">
    <property type="entry name" value="HMG_box_dom_sf"/>
</dbReference>
<dbReference type="GO" id="GO:0005634">
    <property type="term" value="C:nucleus"/>
    <property type="evidence" value="ECO:0007669"/>
    <property type="project" value="UniProtKB-UniRule"/>
</dbReference>
<evidence type="ECO:0000313" key="4">
    <source>
        <dbReference type="EMBL" id="KAK7358018.1"/>
    </source>
</evidence>
<gene>
    <name evidence="4" type="ORF">VNO80_17317</name>
</gene>
<dbReference type="PANTHER" id="PTHR46691:SF3">
    <property type="entry name" value="HIGH MOBILITY GROUP B PROTEIN 15"/>
    <property type="match status" value="1"/>
</dbReference>
<dbReference type="GO" id="GO:0003677">
    <property type="term" value="F:DNA binding"/>
    <property type="evidence" value="ECO:0007669"/>
    <property type="project" value="UniProtKB-UniRule"/>
</dbReference>
<keyword evidence="5" id="KW-1185">Reference proteome</keyword>
<evidence type="ECO:0000256" key="1">
    <source>
        <dbReference type="PROSITE-ProRule" id="PRU00267"/>
    </source>
</evidence>
<feature type="region of interest" description="Disordered" evidence="2">
    <location>
        <begin position="249"/>
        <end position="279"/>
    </location>
</feature>
<evidence type="ECO:0000313" key="5">
    <source>
        <dbReference type="Proteomes" id="UP001374584"/>
    </source>
</evidence>
<dbReference type="EMBL" id="JAYMYR010000006">
    <property type="protein sequence ID" value="KAK7358018.1"/>
    <property type="molecule type" value="Genomic_DNA"/>
</dbReference>
<dbReference type="PROSITE" id="PS50118">
    <property type="entry name" value="HMG_BOX_2"/>
    <property type="match status" value="1"/>
</dbReference>
<evidence type="ECO:0000256" key="2">
    <source>
        <dbReference type="SAM" id="MobiDB-lite"/>
    </source>
</evidence>
<evidence type="ECO:0000259" key="3">
    <source>
        <dbReference type="PROSITE" id="PS50118"/>
    </source>
</evidence>
<name>A0AAN9MT63_PHACN</name>
<proteinExistence type="predicted"/>
<sequence>MAASSAESAVIGVIDGKFESGYIVTVTMGSETLKGILYEVPQHHQSVSASMGVHHPPHSKRSEMKKRVPVHPKHSRSGYNFFFAEQHATLKALHQGKEGEIPRMIGELWSKLKVSQKMIYQEMAMKDKERYMVEMEDYVEKLKMGPIITDAVPLQQWPPKLDTDMVMDTNKDSSSGEGYEDYNKAADRGSDVKAMPHAVMEIETNYLGSKENSPEKAINEFLASEVAVAGGCLMASLIPRCLPPIPIPSPTQNPRKAHVVKSSLSHQNDSSASAHTDPSSKELQVSFSRRHCLSCLCSTIVLISDYAAPILVPKAAAVDGMMEKPACRNCLGSGAVLCDMCGGTGKWKALNRKRAKDVYEFTECPNCYGRGKLVCPVCLGTGLPNNKGLLRRPDARKLLDKMYNGRLIPNS</sequence>
<accession>A0AAN9MT63</accession>
<dbReference type="Proteomes" id="UP001374584">
    <property type="component" value="Unassembled WGS sequence"/>
</dbReference>
<dbReference type="PANTHER" id="PTHR46691">
    <property type="entry name" value="HIGH MOBILITY GROUP B PROTEIN 9"/>
    <property type="match status" value="1"/>
</dbReference>
<dbReference type="InterPro" id="IPR036410">
    <property type="entry name" value="HSP_DnaJ_Cys-rich_dom_sf"/>
</dbReference>
<dbReference type="AlphaFoldDB" id="A0AAN9MT63"/>
<dbReference type="CDD" id="cd22009">
    <property type="entry name" value="HMG-box_AtHMGB9-like"/>
    <property type="match status" value="1"/>
</dbReference>
<dbReference type="SMART" id="SM00398">
    <property type="entry name" value="HMG"/>
    <property type="match status" value="1"/>
</dbReference>
<dbReference type="SUPFAM" id="SSF47095">
    <property type="entry name" value="HMG-box"/>
    <property type="match status" value="1"/>
</dbReference>
<feature type="region of interest" description="Disordered" evidence="2">
    <location>
        <begin position="49"/>
        <end position="70"/>
    </location>
</feature>
<dbReference type="Pfam" id="PF00505">
    <property type="entry name" value="HMG_box"/>
    <property type="match status" value="1"/>
</dbReference>
<organism evidence="4 5">
    <name type="scientific">Phaseolus coccineus</name>
    <name type="common">Scarlet runner bean</name>
    <name type="synonym">Phaseolus multiflorus</name>
    <dbReference type="NCBI Taxonomy" id="3886"/>
    <lineage>
        <taxon>Eukaryota</taxon>
        <taxon>Viridiplantae</taxon>
        <taxon>Streptophyta</taxon>
        <taxon>Embryophyta</taxon>
        <taxon>Tracheophyta</taxon>
        <taxon>Spermatophyta</taxon>
        <taxon>Magnoliopsida</taxon>
        <taxon>eudicotyledons</taxon>
        <taxon>Gunneridae</taxon>
        <taxon>Pentapetalae</taxon>
        <taxon>rosids</taxon>
        <taxon>fabids</taxon>
        <taxon>Fabales</taxon>
        <taxon>Fabaceae</taxon>
        <taxon>Papilionoideae</taxon>
        <taxon>50 kb inversion clade</taxon>
        <taxon>NPAAA clade</taxon>
        <taxon>indigoferoid/millettioid clade</taxon>
        <taxon>Phaseoleae</taxon>
        <taxon>Phaseolus</taxon>
    </lineage>
</organism>
<reference evidence="4 5" key="1">
    <citation type="submission" date="2024-01" db="EMBL/GenBank/DDBJ databases">
        <title>The genomes of 5 underutilized Papilionoideae crops provide insights into root nodulation and disease resistanc.</title>
        <authorList>
            <person name="Jiang F."/>
        </authorList>
    </citation>
    <scope>NUCLEOTIDE SEQUENCE [LARGE SCALE GENOMIC DNA]</scope>
    <source>
        <strain evidence="4">JINMINGXINNONG_FW02</strain>
        <tissue evidence="4">Leaves</tissue>
    </source>
</reference>
<keyword evidence="1" id="KW-0238">DNA-binding</keyword>
<dbReference type="SUPFAM" id="SSF57938">
    <property type="entry name" value="DnaJ/Hsp40 cysteine-rich domain"/>
    <property type="match status" value="1"/>
</dbReference>
<comment type="caution">
    <text evidence="4">The sequence shown here is derived from an EMBL/GenBank/DDBJ whole genome shotgun (WGS) entry which is preliminary data.</text>
</comment>
<feature type="DNA-binding region" description="HMG box" evidence="1">
    <location>
        <begin position="72"/>
        <end position="139"/>
    </location>
</feature>
<dbReference type="Gene3D" id="1.10.30.10">
    <property type="entry name" value="High mobility group box domain"/>
    <property type="match status" value="1"/>
</dbReference>
<feature type="domain" description="HMG box" evidence="3">
    <location>
        <begin position="72"/>
        <end position="139"/>
    </location>
</feature>
<keyword evidence="1" id="KW-0539">Nucleus</keyword>